<name>A0A4U6XG07_9PEZI</name>
<evidence type="ECO:0000256" key="1">
    <source>
        <dbReference type="SAM" id="MobiDB-lite"/>
    </source>
</evidence>
<sequence>MANAVKEELLDTTAMITINNRVEPRSLAPNALALAKLFFVSFIDNAYKNLKEIVTNAGIFLMARQPNEIQAIQLNIARVNFLRRNYELVAEMSTNPATKEFITTMYNALGHTTDETADHAEKDEEDEPPKKKINTGVKGDPSGLIHKDYKPSTRAKWRYPPITDYEPKKAQITASTMAISRVIVVTAGVPSASLVPWKCKSK</sequence>
<dbReference type="EMBL" id="PJEX01000139">
    <property type="protein sequence ID" value="TKW54403.1"/>
    <property type="molecule type" value="Genomic_DNA"/>
</dbReference>
<keyword evidence="3" id="KW-1185">Reference proteome</keyword>
<evidence type="ECO:0000313" key="3">
    <source>
        <dbReference type="Proteomes" id="UP000310108"/>
    </source>
</evidence>
<comment type="caution">
    <text evidence="2">The sequence shown here is derived from an EMBL/GenBank/DDBJ whole genome shotgun (WGS) entry which is preliminary data.</text>
</comment>
<protein>
    <submittedName>
        <fullName evidence="2">Uncharacterized protein</fullName>
    </submittedName>
</protein>
<accession>A0A4U6XG07</accession>
<evidence type="ECO:0000313" key="2">
    <source>
        <dbReference type="EMBL" id="TKW54403.1"/>
    </source>
</evidence>
<dbReference type="Proteomes" id="UP000310108">
    <property type="component" value="Unassembled WGS sequence"/>
</dbReference>
<proteinExistence type="predicted"/>
<gene>
    <name evidence="2" type="ORF">CTA1_12875</name>
</gene>
<organism evidence="2 3">
    <name type="scientific">Colletotrichum tanaceti</name>
    <dbReference type="NCBI Taxonomy" id="1306861"/>
    <lineage>
        <taxon>Eukaryota</taxon>
        <taxon>Fungi</taxon>
        <taxon>Dikarya</taxon>
        <taxon>Ascomycota</taxon>
        <taxon>Pezizomycotina</taxon>
        <taxon>Sordariomycetes</taxon>
        <taxon>Hypocreomycetidae</taxon>
        <taxon>Glomerellales</taxon>
        <taxon>Glomerellaceae</taxon>
        <taxon>Colletotrichum</taxon>
        <taxon>Colletotrichum destructivum species complex</taxon>
    </lineage>
</organism>
<reference evidence="2 3" key="1">
    <citation type="journal article" date="2019" name="PLoS ONE">
        <title>Comparative genome analysis indicates high evolutionary potential of pathogenicity genes in Colletotrichum tanaceti.</title>
        <authorList>
            <person name="Lelwala R.V."/>
            <person name="Korhonen P.K."/>
            <person name="Young N.D."/>
            <person name="Scott J.B."/>
            <person name="Ades P.A."/>
            <person name="Gasser R.B."/>
            <person name="Taylor P.W.J."/>
        </authorList>
    </citation>
    <scope>NUCLEOTIDE SEQUENCE [LARGE SCALE GENOMIC DNA]</scope>
    <source>
        <strain evidence="2">BRIP57314</strain>
    </source>
</reference>
<dbReference type="AlphaFoldDB" id="A0A4U6XG07"/>
<feature type="region of interest" description="Disordered" evidence="1">
    <location>
        <begin position="117"/>
        <end position="145"/>
    </location>
</feature>